<sequence length="262" mass="29037">MDTPTKPSHRFNIWSLVNPGEVESRPVGGPKAGVSASVTGQPQHPRQSDSFIRGANDRRRPSTTVARPTMRPFSGKCVLPNGAELTCVTQRVTPERIVLIYNEPGGGKVAIPLNMKVGIDLEYFGLVQGVVRDQSESGFSIAPDIVYHEKIVARLAELHAGGLDLENERDNIERLMARITLRNPACVYRLVDSDTTLYRAKIALLSHKVATLRTAQIQRAGTRILLGWRDAKSGKVLRSFESGFTVEFDQMIESLDENLRFD</sequence>
<dbReference type="Proteomes" id="UP000256900">
    <property type="component" value="Unassembled WGS sequence"/>
</dbReference>
<evidence type="ECO:0000313" key="2">
    <source>
        <dbReference type="EMBL" id="REF87523.1"/>
    </source>
</evidence>
<evidence type="ECO:0000256" key="1">
    <source>
        <dbReference type="SAM" id="MobiDB-lite"/>
    </source>
</evidence>
<reference evidence="2 3" key="1">
    <citation type="submission" date="2018-08" db="EMBL/GenBank/DDBJ databases">
        <title>Genomic Encyclopedia of Type Strains, Phase IV (KMG-IV): sequencing the most valuable type-strain genomes for metagenomic binning, comparative biology and taxonomic classification.</title>
        <authorList>
            <person name="Goeker M."/>
        </authorList>
    </citation>
    <scope>NUCLEOTIDE SEQUENCE [LARGE SCALE GENOMIC DNA]</scope>
    <source>
        <strain evidence="2 3">BW863</strain>
    </source>
</reference>
<evidence type="ECO:0000313" key="3">
    <source>
        <dbReference type="Proteomes" id="UP000256900"/>
    </source>
</evidence>
<protein>
    <recommendedName>
        <fullName evidence="4">PilZ domain-containing protein</fullName>
    </recommendedName>
</protein>
<dbReference type="EMBL" id="QUMO01000002">
    <property type="protein sequence ID" value="REF87523.1"/>
    <property type="molecule type" value="Genomic_DNA"/>
</dbReference>
<comment type="caution">
    <text evidence="2">The sequence shown here is derived from an EMBL/GenBank/DDBJ whole genome shotgun (WGS) entry which is preliminary data.</text>
</comment>
<keyword evidence="3" id="KW-1185">Reference proteome</keyword>
<dbReference type="AlphaFoldDB" id="A0A3D9YXP6"/>
<evidence type="ECO:0008006" key="4">
    <source>
        <dbReference type="Google" id="ProtNLM"/>
    </source>
</evidence>
<name>A0A3D9YXP6_9HYPH</name>
<feature type="compositionally biased region" description="Polar residues" evidence="1">
    <location>
        <begin position="36"/>
        <end position="50"/>
    </location>
</feature>
<feature type="region of interest" description="Disordered" evidence="1">
    <location>
        <begin position="20"/>
        <end position="69"/>
    </location>
</feature>
<organism evidence="2 3">
    <name type="scientific">Methylovirgula ligni</name>
    <dbReference type="NCBI Taxonomy" id="569860"/>
    <lineage>
        <taxon>Bacteria</taxon>
        <taxon>Pseudomonadati</taxon>
        <taxon>Pseudomonadota</taxon>
        <taxon>Alphaproteobacteria</taxon>
        <taxon>Hyphomicrobiales</taxon>
        <taxon>Beijerinckiaceae</taxon>
        <taxon>Methylovirgula</taxon>
    </lineage>
</organism>
<gene>
    <name evidence="2" type="ORF">DES32_1146</name>
</gene>
<accession>A0A3D9YXP6</accession>
<proteinExistence type="predicted"/>